<dbReference type="AlphaFoldDB" id="A0A2P2C2Y2"/>
<evidence type="ECO:0000256" key="1">
    <source>
        <dbReference type="SAM" id="MobiDB-lite"/>
    </source>
</evidence>
<organism evidence="2">
    <name type="scientific">metagenome</name>
    <dbReference type="NCBI Taxonomy" id="256318"/>
    <lineage>
        <taxon>unclassified sequences</taxon>
        <taxon>metagenomes</taxon>
    </lineage>
</organism>
<protein>
    <recommendedName>
        <fullName evidence="3">DUF222 domain-containing protein</fullName>
    </recommendedName>
</protein>
<reference evidence="2" key="1">
    <citation type="submission" date="2015-08" db="EMBL/GenBank/DDBJ databases">
        <authorList>
            <person name="Babu N.S."/>
            <person name="Beckwith C.J."/>
            <person name="Beseler K.G."/>
            <person name="Brison A."/>
            <person name="Carone J.V."/>
            <person name="Caskin T.P."/>
            <person name="Diamond M."/>
            <person name="Durham M.E."/>
            <person name="Foxe J.M."/>
            <person name="Go M."/>
            <person name="Henderson B.A."/>
            <person name="Jones I.B."/>
            <person name="McGettigan J.A."/>
            <person name="Micheletti S.J."/>
            <person name="Nasrallah M.E."/>
            <person name="Ortiz D."/>
            <person name="Piller C.R."/>
            <person name="Privatt S.R."/>
            <person name="Schneider S.L."/>
            <person name="Sharp S."/>
            <person name="Smith T.C."/>
            <person name="Stanton J.D."/>
            <person name="Ullery H.E."/>
            <person name="Wilson R.J."/>
            <person name="Serrano M.G."/>
            <person name="Buck G."/>
            <person name="Lee V."/>
            <person name="Wang Y."/>
            <person name="Carvalho R."/>
            <person name="Voegtly L."/>
            <person name="Shi R."/>
            <person name="Duckworth R."/>
            <person name="Johnson A."/>
            <person name="Loviza R."/>
            <person name="Walstead R."/>
            <person name="Shah Z."/>
            <person name="Kiflezghi M."/>
            <person name="Wade K."/>
            <person name="Ball S.L."/>
            <person name="Bradley K.W."/>
            <person name="Asai D.J."/>
            <person name="Bowman C.A."/>
            <person name="Russell D.A."/>
            <person name="Pope W.H."/>
            <person name="Jacobs-Sera D."/>
            <person name="Hendrix R.W."/>
            <person name="Hatfull G.F."/>
        </authorList>
    </citation>
    <scope>NUCLEOTIDE SEQUENCE</scope>
</reference>
<evidence type="ECO:0000313" key="2">
    <source>
        <dbReference type="EMBL" id="CUR56387.1"/>
    </source>
</evidence>
<feature type="region of interest" description="Disordered" evidence="1">
    <location>
        <begin position="393"/>
        <end position="413"/>
    </location>
</feature>
<proteinExistence type="predicted"/>
<gene>
    <name evidence="2" type="ORF">NOCA2340013</name>
</gene>
<accession>A0A2P2C2Y2</accession>
<dbReference type="EMBL" id="CZKA01000028">
    <property type="protein sequence ID" value="CUR56387.1"/>
    <property type="molecule type" value="Genomic_DNA"/>
</dbReference>
<evidence type="ECO:0008006" key="3">
    <source>
        <dbReference type="Google" id="ProtNLM"/>
    </source>
</evidence>
<sequence length="479" mass="51957">MEPAPLDTLDAAGLLARQDALVVRRRAVEVEDLLVAAQWAVLHGEDPAQRRVFGERWVQVGGPGTPRVREFCVAELATVRRVHPVACHKVLGDVLDLQHRLPLTWALVESLAAEVWVARRVAAMTRALPAETVALVDRAVSAAIEGLSPSRVFELVQAKIIEADPLAHEARLEEQRRRRFVTLGRCDEFGLRHLIARISAGDAVWLEAMLERVADLLAPGHPDATREELRSEAMGWLARPAELITLLLQAGGGDHAEDLTSSRTTAVPAEVLQTLRTLDPARLRPRAVIYLHLHQAAITGTTGSATGVAKGVARAEGLGPVLVGQVGELLRGAHVTVTPVLDLTEQISVAAYEHPETVKDRVWLTAGGDYFPHTAAPGHRDRVDFDHPVPFVPPARGGPPGQTGTHNSGPLTRTHHRIKTHAGWHSRQTGPGEYVWRTPHGHYRLIDHRGTHTIPPTLGEILLQTTNVAPVAASSIGPS</sequence>
<feature type="compositionally biased region" description="Polar residues" evidence="1">
    <location>
        <begin position="402"/>
        <end position="411"/>
    </location>
</feature>
<name>A0A2P2C2Y2_9ZZZZ</name>